<dbReference type="InterPro" id="IPR052399">
    <property type="entry name" value="Phage_Baseplate_Assmbl_Protein"/>
</dbReference>
<sequence>MPFEIPTLPALVQRAGEDLARAGVDGVLRRSDSAVLARVMAAGAFGLYGLLAWQSKQILPDSCDEDMLARWAGLKDVPRTPATSAQGAIEATGADGVFVPTGMLWQTRAGVQVRVTQDTLLSGVTRVPVEAIVPGAAGNLVAGTQLVAISPAPGVTDRAVVEASGLGGGTDLELLERWRRRVVRAFRIQPHGGDPDDYVTWALEVPGITRAWVRRAWLGPGTVGVFVVRDDDDNIVPDAAELAAVLAHIQSKRPVTAEIHVLAPTLLPVNYQIQLFPDGDALRGKVEEALRELYMAEADLGTRLYRTHVAATISNVPGETDHKLLSPAADVVPQPQELPVFGELTWV</sequence>
<dbReference type="Pfam" id="PF04865">
    <property type="entry name" value="Baseplate_J"/>
    <property type="match status" value="1"/>
</dbReference>
<dbReference type="PANTHER" id="PTHR37829:SF3">
    <property type="entry name" value="PROTEIN JAYE-RELATED"/>
    <property type="match status" value="1"/>
</dbReference>
<accession>A0A3G2HWZ7</accession>
<gene>
    <name evidence="5" type="ORF">D3M96_14205</name>
</gene>
<dbReference type="EMBL" id="CP032153">
    <property type="protein sequence ID" value="AYN21583.1"/>
    <property type="molecule type" value="Genomic_DNA"/>
</dbReference>
<dbReference type="OrthoDB" id="7565172at2"/>
<name>A0A3G2HWZ7_9BURK</name>
<comment type="similarity">
    <text evidence="1">Belongs to the Mu gp47/PBSX XkdT family.</text>
</comment>
<evidence type="ECO:0000313" key="6">
    <source>
        <dbReference type="Proteomes" id="UP000268070"/>
    </source>
</evidence>
<dbReference type="Pfam" id="PF26079">
    <property type="entry name" value="Baseplate_J_C"/>
    <property type="match status" value="1"/>
</dbReference>
<dbReference type="InterPro" id="IPR006949">
    <property type="entry name" value="Barrel_Baseplate_J-like"/>
</dbReference>
<dbReference type="RefSeq" id="WP_121739310.1">
    <property type="nucleotide sequence ID" value="NZ_CP032153.1"/>
</dbReference>
<evidence type="ECO:0000259" key="4">
    <source>
        <dbReference type="Pfam" id="PF26079"/>
    </source>
</evidence>
<feature type="domain" description="Baseplate J-like central" evidence="3">
    <location>
        <begin position="190"/>
        <end position="263"/>
    </location>
</feature>
<evidence type="ECO:0000313" key="5">
    <source>
        <dbReference type="EMBL" id="AYN21583.1"/>
    </source>
</evidence>
<dbReference type="Pfam" id="PF26078">
    <property type="entry name" value="Baseplate_J_M"/>
    <property type="match status" value="1"/>
</dbReference>
<dbReference type="PANTHER" id="PTHR37829">
    <property type="entry name" value="PHAGE-LIKE ELEMENT PBSX PROTEIN XKDT"/>
    <property type="match status" value="1"/>
</dbReference>
<proteinExistence type="inferred from homology"/>
<dbReference type="Proteomes" id="UP000268070">
    <property type="component" value="Chromosome"/>
</dbReference>
<reference evidence="5 6" key="1">
    <citation type="submission" date="2018-09" db="EMBL/GenBank/DDBJ databases">
        <title>Complete genome sequence of the hydrocarbonoclastic bacterium Alcaligenes aquatilis QD168, isolated from a crude-oil polluted marine sediment of Central Chile.</title>
        <authorList>
            <person name="Duran R.E."/>
            <person name="Barra B."/>
            <person name="Salva-Serra F."/>
            <person name="Mendez V."/>
            <person name="Moore E.R.B."/>
            <person name="Seeger M."/>
        </authorList>
    </citation>
    <scope>NUCLEOTIDE SEQUENCE [LARGE SCALE GENOMIC DNA]</scope>
    <source>
        <strain evidence="5 6">QD168</strain>
    </source>
</reference>
<feature type="domain" description="Baseplate J-like C-terminal" evidence="4">
    <location>
        <begin position="273"/>
        <end position="346"/>
    </location>
</feature>
<feature type="domain" description="Baseplate protein J-like barrel" evidence="2">
    <location>
        <begin position="90"/>
        <end position="165"/>
    </location>
</feature>
<dbReference type="AlphaFoldDB" id="A0A3G2HWZ7"/>
<organism evidence="5 6">
    <name type="scientific">Alcaligenes aquatilis</name>
    <dbReference type="NCBI Taxonomy" id="323284"/>
    <lineage>
        <taxon>Bacteria</taxon>
        <taxon>Pseudomonadati</taxon>
        <taxon>Pseudomonadota</taxon>
        <taxon>Betaproteobacteria</taxon>
        <taxon>Burkholderiales</taxon>
        <taxon>Alcaligenaceae</taxon>
        <taxon>Alcaligenes</taxon>
    </lineage>
</organism>
<dbReference type="InterPro" id="IPR058531">
    <property type="entry name" value="Baseplate_J_M"/>
</dbReference>
<evidence type="ECO:0000259" key="2">
    <source>
        <dbReference type="Pfam" id="PF04865"/>
    </source>
</evidence>
<dbReference type="InterPro" id="IPR058530">
    <property type="entry name" value="Baseplate_J-like_C"/>
</dbReference>
<evidence type="ECO:0000256" key="1">
    <source>
        <dbReference type="ARBA" id="ARBA00038087"/>
    </source>
</evidence>
<dbReference type="KEGG" id="aaqu:D3M96_14205"/>
<evidence type="ECO:0000259" key="3">
    <source>
        <dbReference type="Pfam" id="PF26078"/>
    </source>
</evidence>
<protein>
    <submittedName>
        <fullName evidence="5">Baseplate J/gp47 family protein</fullName>
    </submittedName>
</protein>